<dbReference type="SUPFAM" id="SSF51306">
    <property type="entry name" value="LexA/Signal peptidase"/>
    <property type="match status" value="1"/>
</dbReference>
<evidence type="ECO:0000256" key="2">
    <source>
        <dbReference type="ARBA" id="ARBA00023125"/>
    </source>
</evidence>
<dbReference type="CDD" id="cd06529">
    <property type="entry name" value="S24_LexA-like"/>
    <property type="match status" value="1"/>
</dbReference>
<dbReference type="PROSITE" id="PS51702">
    <property type="entry name" value="HTH_MU"/>
    <property type="match status" value="1"/>
</dbReference>
<organism evidence="5">
    <name type="scientific">Enterovibrio norvegicus</name>
    <dbReference type="NCBI Taxonomy" id="188144"/>
    <lineage>
        <taxon>Bacteria</taxon>
        <taxon>Pseudomonadati</taxon>
        <taxon>Pseudomonadota</taxon>
        <taxon>Gammaproteobacteria</taxon>
        <taxon>Vibrionales</taxon>
        <taxon>Vibrionaceae</taxon>
        <taxon>Enterovibrio</taxon>
    </lineage>
</organism>
<dbReference type="InterPro" id="IPR009061">
    <property type="entry name" value="DNA-bd_dom_put_sf"/>
</dbReference>
<evidence type="ECO:0000256" key="1">
    <source>
        <dbReference type="ARBA" id="ARBA00023015"/>
    </source>
</evidence>
<dbReference type="InterPro" id="IPR039418">
    <property type="entry name" value="LexA-like"/>
</dbReference>
<keyword evidence="3" id="KW-0804">Transcription</keyword>
<dbReference type="SUPFAM" id="SSF46955">
    <property type="entry name" value="Putative DNA-binding domain"/>
    <property type="match status" value="1"/>
</dbReference>
<dbReference type="Gene3D" id="2.10.109.10">
    <property type="entry name" value="Umud Fragment, subunit A"/>
    <property type="match status" value="1"/>
</dbReference>
<name>A0A0H3ZMC9_9GAMM</name>
<evidence type="ECO:0000256" key="3">
    <source>
        <dbReference type="ARBA" id="ARBA00023163"/>
    </source>
</evidence>
<dbReference type="PANTHER" id="PTHR40661">
    <property type="match status" value="1"/>
</dbReference>
<keyword evidence="2" id="KW-0238">DNA-binding</keyword>
<dbReference type="InterPro" id="IPR015927">
    <property type="entry name" value="Peptidase_S24_S26A/B/C"/>
</dbReference>
<protein>
    <recommendedName>
        <fullName evidence="4">HTH Mu-type domain-containing protein</fullName>
    </recommendedName>
</protein>
<dbReference type="InterPro" id="IPR003314">
    <property type="entry name" value="Mu-type_HTH"/>
</dbReference>
<reference evidence="5" key="1">
    <citation type="journal article" date="2015" name="MBio">
        <title>Eco-Evolutionary Dynamics of Episomes among Ecologically Cohesive Bacterial Populations.</title>
        <authorList>
            <person name="Xue H."/>
            <person name="Cordero O.X."/>
            <person name="Camas F.M."/>
            <person name="Trimble W."/>
            <person name="Meyer F."/>
            <person name="Guglielmini J."/>
            <person name="Rocha E.P."/>
            <person name="Polz M.F."/>
        </authorList>
    </citation>
    <scope>NUCLEOTIDE SEQUENCE</scope>
    <source>
        <strain evidence="5">FF_472</strain>
    </source>
</reference>
<dbReference type="Pfam" id="PF00717">
    <property type="entry name" value="Peptidase_S24"/>
    <property type="match status" value="1"/>
</dbReference>
<proteinExistence type="predicted"/>
<keyword evidence="1" id="KW-0805">Transcription regulation</keyword>
<feature type="domain" description="HTH Mu-type" evidence="4">
    <location>
        <begin position="1"/>
        <end position="67"/>
    </location>
</feature>
<dbReference type="PANTHER" id="PTHR40661:SF3">
    <property type="entry name" value="FELS-1 PROPHAGE TRANSCRIPTIONAL REGULATOR"/>
    <property type="match status" value="1"/>
</dbReference>
<accession>A0A0H3ZMC9</accession>
<evidence type="ECO:0000313" key="5">
    <source>
        <dbReference type="EMBL" id="AKN37423.1"/>
    </source>
</evidence>
<dbReference type="AlphaFoldDB" id="A0A0H3ZMC9"/>
<dbReference type="InterPro" id="IPR036286">
    <property type="entry name" value="LexA/Signal_pep-like_sf"/>
</dbReference>
<dbReference type="Gene3D" id="1.10.10.10">
    <property type="entry name" value="Winged helix-like DNA-binding domain superfamily/Winged helix DNA-binding domain"/>
    <property type="match status" value="1"/>
</dbReference>
<dbReference type="Pfam" id="PF02316">
    <property type="entry name" value="HTH_Tnp_Mu_1"/>
    <property type="match status" value="1"/>
</dbReference>
<dbReference type="EMBL" id="KP795537">
    <property type="protein sequence ID" value="AKN37423.1"/>
    <property type="molecule type" value="Genomic_DNA"/>
</dbReference>
<sequence>MKEWFRGVELIEIDGMPNTRQGINTNAHRNNWLKRKAMGRGSAVEYHISNFHEDVQKLLIEKYGTEQDLRNAKEVIERLRVNGLELARQQPEPSNVSKIVPLSDYEDWARLPVYDVHAAAGAGTLVQSEFQIGVFSIPVALLHEYGLKESYCSVIFVDGNSMHPTVSDKDRVLVDIRETPHPAKDGVYVIRIDDAVYIKRLNWNIAKGIYNVISDNPKHESFEINHNNGRNFKIIGKVVTTVMKAVI</sequence>
<dbReference type="InterPro" id="IPR036388">
    <property type="entry name" value="WH-like_DNA-bd_sf"/>
</dbReference>
<dbReference type="GO" id="GO:0003677">
    <property type="term" value="F:DNA binding"/>
    <property type="evidence" value="ECO:0007669"/>
    <property type="project" value="UniProtKB-KW"/>
</dbReference>
<evidence type="ECO:0000259" key="4">
    <source>
        <dbReference type="PROSITE" id="PS51702"/>
    </source>
</evidence>